<evidence type="ECO:0000256" key="8">
    <source>
        <dbReference type="ARBA" id="ARBA00023065"/>
    </source>
</evidence>
<organism evidence="14 15">
    <name type="scientific">Planctomicrobium piriforme</name>
    <dbReference type="NCBI Taxonomy" id="1576369"/>
    <lineage>
        <taxon>Bacteria</taxon>
        <taxon>Pseudomonadati</taxon>
        <taxon>Planctomycetota</taxon>
        <taxon>Planctomycetia</taxon>
        <taxon>Planctomycetales</taxon>
        <taxon>Planctomycetaceae</taxon>
        <taxon>Planctomicrobium</taxon>
    </lineage>
</organism>
<dbReference type="Gene3D" id="3.30.460.20">
    <property type="entry name" value="CorA soluble domain-like"/>
    <property type="match status" value="1"/>
</dbReference>
<feature type="transmembrane region" description="Helical" evidence="13">
    <location>
        <begin position="317"/>
        <end position="337"/>
    </location>
</feature>
<dbReference type="GO" id="GO:0015095">
    <property type="term" value="F:magnesium ion transmembrane transporter activity"/>
    <property type="evidence" value="ECO:0007669"/>
    <property type="project" value="TreeGrafter"/>
</dbReference>
<reference evidence="15" key="1">
    <citation type="submission" date="2016-10" db="EMBL/GenBank/DDBJ databases">
        <authorList>
            <person name="Varghese N."/>
            <person name="Submissions S."/>
        </authorList>
    </citation>
    <scope>NUCLEOTIDE SEQUENCE [LARGE SCALE GENOMIC DNA]</scope>
    <source>
        <strain evidence="15">DSM 26348</strain>
    </source>
</reference>
<evidence type="ECO:0000256" key="2">
    <source>
        <dbReference type="ARBA" id="ARBA00009765"/>
    </source>
</evidence>
<dbReference type="Gene3D" id="1.20.58.340">
    <property type="entry name" value="Magnesium transport protein CorA, transmembrane region"/>
    <property type="match status" value="1"/>
</dbReference>
<comment type="similarity">
    <text evidence="2">Belongs to the CorA metal ion transporter (MIT) (TC 1.A.35) family.</text>
</comment>
<feature type="transmembrane region" description="Helical" evidence="13">
    <location>
        <begin position="349"/>
        <end position="371"/>
    </location>
</feature>
<accession>A0A1I3F4Y3</accession>
<dbReference type="STRING" id="1576369.SAMN05421753_10584"/>
<keyword evidence="5 13" id="KW-0812">Transmembrane</keyword>
<dbReference type="EMBL" id="FOQD01000005">
    <property type="protein sequence ID" value="SFI06200.1"/>
    <property type="molecule type" value="Genomic_DNA"/>
</dbReference>
<feature type="region of interest" description="Disordered" evidence="12">
    <location>
        <begin position="1"/>
        <end position="31"/>
    </location>
</feature>
<protein>
    <submittedName>
        <fullName evidence="14">Magnesium transporter</fullName>
    </submittedName>
</protein>
<comment type="function">
    <text evidence="11">Mediates influx of magnesium ions. Alternates between open and closed states. Activated by low cytoplasmic Mg(2+) levels. Inactive when cytoplasmic Mg(2+) levels are high.</text>
</comment>
<sequence length="376" mass="41731">MGSTTTWPEAPQSRTDFNSDNHKTGENPSPGVVLAVPAGQATAGNGLNDIKAPLPMRLRVFKITDEGTLELLPDQKLHASWQQDPVQRWIDIERPGETELADLLAPLGLPNNILKACLDPARTVRFISRRNAIYMEVAIHPGWDRPIKPYISVLCLKTTIITIHRDIEGGIDDHFRDLDSDSPFLVHNTLSLLYFLMVEIGARNVEAALDVREEAEAMEQATRADPITLDPRRIAALRQRVSHCAAVHDNNAYCAAALGTVENEVVHASHPPAIARETVRLSEMAGSLIEGAEAKVAAVQQEYELAVQHRLENRLRFLTIISAVFLPLTLISAVYGMNFNDLPAMHWEYGYLVVIGMMLTTAGVTGAFLYWRGWFE</sequence>
<dbReference type="GO" id="GO:0005886">
    <property type="term" value="C:plasma membrane"/>
    <property type="evidence" value="ECO:0007669"/>
    <property type="project" value="UniProtKB-SubCell"/>
</dbReference>
<keyword evidence="15" id="KW-1185">Reference proteome</keyword>
<dbReference type="PANTHER" id="PTHR46494:SF1">
    <property type="entry name" value="CORA FAMILY METAL ION TRANSPORTER (EUROFUNG)"/>
    <property type="match status" value="1"/>
</dbReference>
<keyword evidence="4" id="KW-1003">Cell membrane</keyword>
<dbReference type="GO" id="GO:0000287">
    <property type="term" value="F:magnesium ion binding"/>
    <property type="evidence" value="ECO:0007669"/>
    <property type="project" value="TreeGrafter"/>
</dbReference>
<evidence type="ECO:0000313" key="14">
    <source>
        <dbReference type="EMBL" id="SFI06200.1"/>
    </source>
</evidence>
<dbReference type="SUPFAM" id="SSF144083">
    <property type="entry name" value="Magnesium transport protein CorA, transmembrane region"/>
    <property type="match status" value="1"/>
</dbReference>
<comment type="catalytic activity">
    <reaction evidence="10">
        <text>Mg(2+)(in) = Mg(2+)(out)</text>
        <dbReference type="Rhea" id="RHEA:29827"/>
        <dbReference type="ChEBI" id="CHEBI:18420"/>
    </reaction>
</comment>
<keyword evidence="3" id="KW-0813">Transport</keyword>
<dbReference type="OrthoDB" id="9803416at2"/>
<dbReference type="Proteomes" id="UP000199518">
    <property type="component" value="Unassembled WGS sequence"/>
</dbReference>
<dbReference type="GO" id="GO:0015087">
    <property type="term" value="F:cobalt ion transmembrane transporter activity"/>
    <property type="evidence" value="ECO:0007669"/>
    <property type="project" value="TreeGrafter"/>
</dbReference>
<dbReference type="GO" id="GO:0050897">
    <property type="term" value="F:cobalt ion binding"/>
    <property type="evidence" value="ECO:0007669"/>
    <property type="project" value="TreeGrafter"/>
</dbReference>
<evidence type="ECO:0000256" key="5">
    <source>
        <dbReference type="ARBA" id="ARBA00022692"/>
    </source>
</evidence>
<dbReference type="Pfam" id="PF01544">
    <property type="entry name" value="CorA"/>
    <property type="match status" value="1"/>
</dbReference>
<gene>
    <name evidence="14" type="ORF">SAMN05421753_10584</name>
</gene>
<evidence type="ECO:0000256" key="1">
    <source>
        <dbReference type="ARBA" id="ARBA00004651"/>
    </source>
</evidence>
<keyword evidence="6" id="KW-0460">Magnesium</keyword>
<evidence type="ECO:0000256" key="7">
    <source>
        <dbReference type="ARBA" id="ARBA00022989"/>
    </source>
</evidence>
<keyword evidence="7 13" id="KW-1133">Transmembrane helix</keyword>
<evidence type="ECO:0000313" key="15">
    <source>
        <dbReference type="Proteomes" id="UP000199518"/>
    </source>
</evidence>
<name>A0A1I3F4Y3_9PLAN</name>
<evidence type="ECO:0000256" key="4">
    <source>
        <dbReference type="ARBA" id="ARBA00022475"/>
    </source>
</evidence>
<evidence type="ECO:0000256" key="12">
    <source>
        <dbReference type="SAM" id="MobiDB-lite"/>
    </source>
</evidence>
<evidence type="ECO:0000256" key="13">
    <source>
        <dbReference type="SAM" id="Phobius"/>
    </source>
</evidence>
<evidence type="ECO:0000256" key="10">
    <source>
        <dbReference type="ARBA" id="ARBA00034269"/>
    </source>
</evidence>
<comment type="subcellular location">
    <subcellularLocation>
        <location evidence="1">Cell membrane</location>
        <topology evidence="1">Multi-pass membrane protein</topology>
    </subcellularLocation>
</comment>
<keyword evidence="9 13" id="KW-0472">Membrane</keyword>
<keyword evidence="8" id="KW-0406">Ion transport</keyword>
<evidence type="ECO:0000256" key="9">
    <source>
        <dbReference type="ARBA" id="ARBA00023136"/>
    </source>
</evidence>
<dbReference type="InterPro" id="IPR045863">
    <property type="entry name" value="CorA_TM1_TM2"/>
</dbReference>
<evidence type="ECO:0000256" key="3">
    <source>
        <dbReference type="ARBA" id="ARBA00022448"/>
    </source>
</evidence>
<dbReference type="CDD" id="cd12821">
    <property type="entry name" value="EcCorA_ZntB-like"/>
    <property type="match status" value="1"/>
</dbReference>
<dbReference type="InterPro" id="IPR045861">
    <property type="entry name" value="CorA_cytoplasmic_dom"/>
</dbReference>
<dbReference type="InterPro" id="IPR002523">
    <property type="entry name" value="MgTranspt_CorA/ZnTranspt_ZntB"/>
</dbReference>
<proteinExistence type="inferred from homology"/>
<dbReference type="SUPFAM" id="SSF143865">
    <property type="entry name" value="CorA soluble domain-like"/>
    <property type="match status" value="1"/>
</dbReference>
<evidence type="ECO:0000256" key="6">
    <source>
        <dbReference type="ARBA" id="ARBA00022842"/>
    </source>
</evidence>
<dbReference type="AlphaFoldDB" id="A0A1I3F4Y3"/>
<dbReference type="FunFam" id="1.20.58.340:FF:000004">
    <property type="entry name" value="Magnesium transport protein CorA"/>
    <property type="match status" value="1"/>
</dbReference>
<evidence type="ECO:0000256" key="11">
    <source>
        <dbReference type="ARBA" id="ARBA00045497"/>
    </source>
</evidence>
<feature type="compositionally biased region" description="Polar residues" evidence="12">
    <location>
        <begin position="1"/>
        <end position="16"/>
    </location>
</feature>
<dbReference type="PANTHER" id="PTHR46494">
    <property type="entry name" value="CORA FAMILY METAL ION TRANSPORTER (EUROFUNG)"/>
    <property type="match status" value="1"/>
</dbReference>